<sequence>MVVGIAQPRLGTSLHDAQGTMAYPVTRRRPLCPKKNLQSPISIQGHTFVCVMALRIGVKCTTLRGVKLWMHQVILNHLNASDQFRETVWKNFEQPLEIYSLLVLMKVGISSLLGNGGRVLEACSLYLKVSNVSQASSTIPLWLEVSLQGLSLLGS</sequence>
<keyword evidence="2" id="KW-1185">Reference proteome</keyword>
<protein>
    <submittedName>
        <fullName evidence="1">Uncharacterized protein</fullName>
    </submittedName>
</protein>
<dbReference type="EMBL" id="JACEIK010001279">
    <property type="protein sequence ID" value="MCD7467886.1"/>
    <property type="molecule type" value="Genomic_DNA"/>
</dbReference>
<gene>
    <name evidence="1" type="ORF">HAX54_005542</name>
</gene>
<comment type="caution">
    <text evidence="1">The sequence shown here is derived from an EMBL/GenBank/DDBJ whole genome shotgun (WGS) entry which is preliminary data.</text>
</comment>
<reference evidence="1 2" key="1">
    <citation type="journal article" date="2021" name="BMC Genomics">
        <title>Datura genome reveals duplications of psychoactive alkaloid biosynthetic genes and high mutation rate following tissue culture.</title>
        <authorList>
            <person name="Rajewski A."/>
            <person name="Carter-House D."/>
            <person name="Stajich J."/>
            <person name="Litt A."/>
        </authorList>
    </citation>
    <scope>NUCLEOTIDE SEQUENCE [LARGE SCALE GENOMIC DNA]</scope>
    <source>
        <strain evidence="1">AR-01</strain>
    </source>
</reference>
<evidence type="ECO:0000313" key="2">
    <source>
        <dbReference type="Proteomes" id="UP000823775"/>
    </source>
</evidence>
<proteinExistence type="predicted"/>
<organism evidence="1 2">
    <name type="scientific">Datura stramonium</name>
    <name type="common">Jimsonweed</name>
    <name type="synonym">Common thornapple</name>
    <dbReference type="NCBI Taxonomy" id="4076"/>
    <lineage>
        <taxon>Eukaryota</taxon>
        <taxon>Viridiplantae</taxon>
        <taxon>Streptophyta</taxon>
        <taxon>Embryophyta</taxon>
        <taxon>Tracheophyta</taxon>
        <taxon>Spermatophyta</taxon>
        <taxon>Magnoliopsida</taxon>
        <taxon>eudicotyledons</taxon>
        <taxon>Gunneridae</taxon>
        <taxon>Pentapetalae</taxon>
        <taxon>asterids</taxon>
        <taxon>lamiids</taxon>
        <taxon>Solanales</taxon>
        <taxon>Solanaceae</taxon>
        <taxon>Solanoideae</taxon>
        <taxon>Datureae</taxon>
        <taxon>Datura</taxon>
    </lineage>
</organism>
<accession>A0ABS8TA72</accession>
<name>A0ABS8TA72_DATST</name>
<dbReference type="Proteomes" id="UP000823775">
    <property type="component" value="Unassembled WGS sequence"/>
</dbReference>
<evidence type="ECO:0000313" key="1">
    <source>
        <dbReference type="EMBL" id="MCD7467886.1"/>
    </source>
</evidence>